<protein>
    <submittedName>
        <fullName evidence="1">DUF2332 domain-containing protein</fullName>
    </submittedName>
</protein>
<dbReference type="EMBL" id="SACM01000003">
    <property type="protein sequence ID" value="RVT84896.1"/>
    <property type="molecule type" value="Genomic_DNA"/>
</dbReference>
<reference evidence="1 2" key="1">
    <citation type="submission" date="2019-01" db="EMBL/GenBank/DDBJ databases">
        <authorList>
            <person name="Chen W.-M."/>
        </authorList>
    </citation>
    <scope>NUCLEOTIDE SEQUENCE [LARGE SCALE GENOMIC DNA]</scope>
    <source>
        <strain evidence="1 2">CCP-18</strain>
    </source>
</reference>
<dbReference type="OrthoDB" id="8899077at2"/>
<dbReference type="InterPro" id="IPR011200">
    <property type="entry name" value="UCP012608"/>
</dbReference>
<evidence type="ECO:0000313" key="2">
    <source>
        <dbReference type="Proteomes" id="UP000288587"/>
    </source>
</evidence>
<evidence type="ECO:0000313" key="1">
    <source>
        <dbReference type="EMBL" id="RVT84896.1"/>
    </source>
</evidence>
<organism evidence="1 2">
    <name type="scientific">Inhella crocodyli</name>
    <dbReference type="NCBI Taxonomy" id="2499851"/>
    <lineage>
        <taxon>Bacteria</taxon>
        <taxon>Pseudomonadati</taxon>
        <taxon>Pseudomonadota</taxon>
        <taxon>Betaproteobacteria</taxon>
        <taxon>Burkholderiales</taxon>
        <taxon>Sphaerotilaceae</taxon>
        <taxon>Inhella</taxon>
    </lineage>
</organism>
<accession>A0A3S2UD52</accession>
<name>A0A3S2UD52_9BURK</name>
<keyword evidence="2" id="KW-1185">Reference proteome</keyword>
<dbReference type="Pfam" id="PF10094">
    <property type="entry name" value="DUF2332"/>
    <property type="match status" value="1"/>
</dbReference>
<proteinExistence type="predicted"/>
<dbReference type="Proteomes" id="UP000288587">
    <property type="component" value="Unassembled WGS sequence"/>
</dbReference>
<gene>
    <name evidence="1" type="ORF">EOD73_12290</name>
</gene>
<dbReference type="AlphaFoldDB" id="A0A3S2UD52"/>
<dbReference type="RefSeq" id="WP_127683298.1">
    <property type="nucleotide sequence ID" value="NZ_SACM01000003.1"/>
</dbReference>
<sequence>MATAPTSTLDWPGEFRRFAREECPTQTTTAALCQALADWPALAAAMALAPPAQARANLLLAAVHERVLAGAAPELAPYFPSAQGTRAPDAELAPQLHQLLARERNAIEAHLRNRATQTNETGRCAVLRLALDALVAHTGQRRLALFDFGASAGLNLGVDGDRVRVAGGERGPGMRLELDCDWRGGPLPPAQDWALVARAGTDLAPIDPSDPAQRRWLEACTWPDDTARLARLRQALAWGADAVRAGGYRVSADDDGLAALAAWLPGLPAGVQPVLFNSWVLAYFSAEQRATHRARVQALVERHGLAVLCAEALAFHPWGDGLPPAPEPSATLWTLHDRTGTRPLLWSHPHGAWARAA</sequence>
<comment type="caution">
    <text evidence="1">The sequence shown here is derived from an EMBL/GenBank/DDBJ whole genome shotgun (WGS) entry which is preliminary data.</text>
</comment>